<dbReference type="InterPro" id="IPR006059">
    <property type="entry name" value="SBP"/>
</dbReference>
<comment type="caution">
    <text evidence="1">The sequence shown here is derived from an EMBL/GenBank/DDBJ whole genome shotgun (WGS) entry which is preliminary data.</text>
</comment>
<name>E6LS49_9FIRM</name>
<dbReference type="PANTHER" id="PTHR43649:SF17">
    <property type="entry name" value="ABC TRANSPORTER SOLUTE BINDING PROTEIN-SUGAR TRANSPORT"/>
    <property type="match status" value="1"/>
</dbReference>
<dbReference type="PROSITE" id="PS51257">
    <property type="entry name" value="PROKAR_LIPOPROTEIN"/>
    <property type="match status" value="1"/>
</dbReference>
<dbReference type="EMBL" id="AEPW01000106">
    <property type="protein sequence ID" value="EFU75426.1"/>
    <property type="molecule type" value="Genomic_DNA"/>
</dbReference>
<dbReference type="HOGENOM" id="CLU_021021_2_0_9"/>
<dbReference type="PANTHER" id="PTHR43649">
    <property type="entry name" value="ARABINOSE-BINDING PROTEIN-RELATED"/>
    <property type="match status" value="1"/>
</dbReference>
<dbReference type="Proteomes" id="UP000003434">
    <property type="component" value="Unassembled WGS sequence"/>
</dbReference>
<dbReference type="InterPro" id="IPR050490">
    <property type="entry name" value="Bact_solute-bd_prot1"/>
</dbReference>
<dbReference type="Pfam" id="PF01547">
    <property type="entry name" value="SBP_bac_1"/>
    <property type="match status" value="1"/>
</dbReference>
<organism evidence="1 2">
    <name type="scientific">Lachnoanaerobaculum saburreum DSM 3986</name>
    <dbReference type="NCBI Taxonomy" id="887325"/>
    <lineage>
        <taxon>Bacteria</taxon>
        <taxon>Bacillati</taxon>
        <taxon>Bacillota</taxon>
        <taxon>Clostridia</taxon>
        <taxon>Lachnospirales</taxon>
        <taxon>Lachnospiraceae</taxon>
        <taxon>Lachnoanaerobaculum</taxon>
    </lineage>
</organism>
<dbReference type="AlphaFoldDB" id="E6LS49"/>
<evidence type="ECO:0000313" key="1">
    <source>
        <dbReference type="EMBL" id="EFU75426.1"/>
    </source>
</evidence>
<dbReference type="SUPFAM" id="SSF53850">
    <property type="entry name" value="Periplasmic binding protein-like II"/>
    <property type="match status" value="1"/>
</dbReference>
<gene>
    <name evidence="1" type="ORF">HMPREF0381_2784</name>
</gene>
<reference evidence="1 2" key="1">
    <citation type="submission" date="2010-12" db="EMBL/GenBank/DDBJ databases">
        <authorList>
            <person name="Muzny D."/>
            <person name="Qin X."/>
            <person name="Deng J."/>
            <person name="Jiang H."/>
            <person name="Liu Y."/>
            <person name="Qu J."/>
            <person name="Song X.-Z."/>
            <person name="Zhang L."/>
            <person name="Thornton R."/>
            <person name="Coyle M."/>
            <person name="Francisco L."/>
            <person name="Jackson L."/>
            <person name="Javaid M."/>
            <person name="Korchina V."/>
            <person name="Kovar C."/>
            <person name="Mata R."/>
            <person name="Mathew T."/>
            <person name="Ngo R."/>
            <person name="Nguyen L."/>
            <person name="Nguyen N."/>
            <person name="Okwuonu G."/>
            <person name="Ongeri F."/>
            <person name="Pham C."/>
            <person name="Simmons D."/>
            <person name="Wilczek-Boney K."/>
            <person name="Hale W."/>
            <person name="Jakkamsetti A."/>
            <person name="Pham P."/>
            <person name="Ruth R."/>
            <person name="San Lucas F."/>
            <person name="Warren J."/>
            <person name="Zhang J."/>
            <person name="Zhao Z."/>
            <person name="Zhou C."/>
            <person name="Zhu D."/>
            <person name="Lee S."/>
            <person name="Bess C."/>
            <person name="Blankenburg K."/>
            <person name="Forbes L."/>
            <person name="Fu Q."/>
            <person name="Gubbala S."/>
            <person name="Hirani K."/>
            <person name="Jayaseelan J.C."/>
            <person name="Lara F."/>
            <person name="Munidasa M."/>
            <person name="Palculict T."/>
            <person name="Patil S."/>
            <person name="Pu L.-L."/>
            <person name="Saada N."/>
            <person name="Tang L."/>
            <person name="Weissenberger G."/>
            <person name="Zhu Y."/>
            <person name="Hemphill L."/>
            <person name="Shang Y."/>
            <person name="Youmans B."/>
            <person name="Ayvaz T."/>
            <person name="Ross M."/>
            <person name="Santibanez J."/>
            <person name="Aqrawi P."/>
            <person name="Gross S."/>
            <person name="Joshi V."/>
            <person name="Fowler G."/>
            <person name="Nazareth L."/>
            <person name="Reid J."/>
            <person name="Worley K."/>
            <person name="Petrosino J."/>
            <person name="Highlander S."/>
            <person name="Gibbs R."/>
        </authorList>
    </citation>
    <scope>NUCLEOTIDE SEQUENCE [LARGE SCALE GENOMIC DNA]</scope>
    <source>
        <strain evidence="1 2">DSM 3986</strain>
    </source>
</reference>
<evidence type="ECO:0000313" key="2">
    <source>
        <dbReference type="Proteomes" id="UP000003434"/>
    </source>
</evidence>
<dbReference type="eggNOG" id="COG1653">
    <property type="taxonomic scope" value="Bacteria"/>
</dbReference>
<evidence type="ECO:0008006" key="3">
    <source>
        <dbReference type="Google" id="ProtNLM"/>
    </source>
</evidence>
<proteinExistence type="predicted"/>
<dbReference type="RefSeq" id="WP_008752543.1">
    <property type="nucleotide sequence ID" value="NZ_GL622296.1"/>
</dbReference>
<protein>
    <recommendedName>
        <fullName evidence="3">ABC transporter, solute-binding protein</fullName>
    </recommendedName>
</protein>
<dbReference type="Gene3D" id="3.40.190.10">
    <property type="entry name" value="Periplasmic binding protein-like II"/>
    <property type="match status" value="2"/>
</dbReference>
<accession>E6LS49</accession>
<sequence>MIKKIYKKVFIFTVVATVIFTTTGCGELFFGYNRADTKQALDESYTFPLKEKETITGLISYPTASEPDPNKRVIFERLEQKTNVHVDWTAIPSDQWGDKIALQMVNYKTLQDFVFSGGFSDSNLLKYADQGVIIPLEDYIEKDMPNLKKVFEKYPEYKTMVTATDGHIYSLPWIEQLGEGKTAIQTVGGMSYINKKWLDFLKLEVPTDIESFENVLQQFKDHASEIQAEFNIEGSIIPMSCIVNNGDQDPAILINGFGEGYGDADKDRHIAVTKDKKVISAATQEGYKEGIKWLHKLYAKGLIDPECFTQEWSTYVSKGKSGRYGVCFTWDIANIDNLKDWVPLPALTADIRNITPQNGSFTSGFDRGRCVVTALAKHPALVCSWLDQMYAPIQSPQNNWGTYGEKDKFNIFVMSTNSKGEPMLKHAPLGDASPVEVREAQSVGGPLAILNEYYNVYVTVPDDAQYRLDWIKDIYTPDMNTKYVYPNVFMSQKDTEEISNLLADIKTEINTKKSDWIMNGMSDEDWNEYIKKLDAYGLQRFLEIYQSYLDKYFEALGQ</sequence>